<dbReference type="KEGG" id="sfk:KY5_2965"/>
<evidence type="ECO:0000313" key="1">
    <source>
        <dbReference type="EMBL" id="ATL27983.1"/>
    </source>
</evidence>
<organism evidence="1 2">
    <name type="scientific">Streptomyces formicae</name>
    <dbReference type="NCBI Taxonomy" id="1616117"/>
    <lineage>
        <taxon>Bacteria</taxon>
        <taxon>Bacillati</taxon>
        <taxon>Actinomycetota</taxon>
        <taxon>Actinomycetes</taxon>
        <taxon>Kitasatosporales</taxon>
        <taxon>Streptomycetaceae</taxon>
        <taxon>Streptomyces</taxon>
    </lineage>
</organism>
<dbReference type="EMBL" id="CP022685">
    <property type="protein sequence ID" value="ATL27983.1"/>
    <property type="molecule type" value="Genomic_DNA"/>
</dbReference>
<dbReference type="RefSeq" id="WP_055547964.1">
    <property type="nucleotide sequence ID" value="NZ_CP022685.1"/>
</dbReference>
<accession>A0A291Q931</accession>
<dbReference type="Proteomes" id="UP000221011">
    <property type="component" value="Chromosome"/>
</dbReference>
<dbReference type="AlphaFoldDB" id="A0A291Q931"/>
<protein>
    <submittedName>
        <fullName evidence="1">Uncharacterized protein</fullName>
    </submittedName>
</protein>
<name>A0A291Q931_9ACTN</name>
<reference evidence="1 2" key="1">
    <citation type="submission" date="2017-08" db="EMBL/GenBank/DDBJ databases">
        <title>Complete Genome Sequence of Streptomyces formicae KY5, the formicamycin producer.</title>
        <authorList>
            <person name="Holmes N.A."/>
            <person name="Devine R."/>
            <person name="Qin Z."/>
            <person name="Seipke R.F."/>
            <person name="Wilkinson B."/>
            <person name="Hutchings M.I."/>
        </authorList>
    </citation>
    <scope>NUCLEOTIDE SEQUENCE [LARGE SCALE GENOMIC DNA]</scope>
    <source>
        <strain evidence="1 2">KY5</strain>
    </source>
</reference>
<sequence length="82" mass="9041">MAEPLKTLVDGVEVEVPNTIPDIRAALPEERRAEFDRAINAAGVDEIHAVMRHWMLEAVPDPDAEARLARLASDEAERRGVA</sequence>
<evidence type="ECO:0000313" key="2">
    <source>
        <dbReference type="Proteomes" id="UP000221011"/>
    </source>
</evidence>
<proteinExistence type="predicted"/>
<keyword evidence="2" id="KW-1185">Reference proteome</keyword>
<gene>
    <name evidence="1" type="ORF">KY5_2965</name>
</gene>